<comment type="subcellular location">
    <subcellularLocation>
        <location evidence="5">Cytoplasm</location>
    </subcellularLocation>
</comment>
<protein>
    <recommendedName>
        <fullName evidence="5 6">Octanoyltransferase</fullName>
        <ecNumber evidence="5 6">2.3.1.181</ecNumber>
    </recommendedName>
    <alternativeName>
        <fullName evidence="5">Lipoate-protein ligase B</fullName>
    </alternativeName>
    <alternativeName>
        <fullName evidence="5">Lipoyl/octanoyl transferase</fullName>
    </alternativeName>
    <alternativeName>
        <fullName evidence="5">Octanoyl-[acyl-carrier-protein]-protein N-octanoyltransferase</fullName>
    </alternativeName>
</protein>
<comment type="function">
    <text evidence="4 5 6">Catalyzes the transfer of endogenously produced octanoic acid from octanoyl-acyl-carrier-protein onto the lipoyl domains of lipoate-dependent enzymes. Lipoyl-ACP can also act as a substrate although octanoyl-ACP is likely to be the physiological substrate.</text>
</comment>
<comment type="pathway">
    <text evidence="1 5 6">Protein modification; protein lipoylation via endogenous pathway; protein N(6)-(lipoyl)lysine from octanoyl-[acyl-carrier-protein]: step 1/2.</text>
</comment>
<dbReference type="PANTHER" id="PTHR10993">
    <property type="entry name" value="OCTANOYLTRANSFERASE"/>
    <property type="match status" value="1"/>
</dbReference>
<dbReference type="GO" id="GO:0033819">
    <property type="term" value="F:lipoyl(octanoyl) transferase activity"/>
    <property type="evidence" value="ECO:0007669"/>
    <property type="project" value="UniProtKB-EC"/>
</dbReference>
<keyword evidence="5" id="KW-0963">Cytoplasm</keyword>
<proteinExistence type="inferred from homology"/>
<evidence type="ECO:0000256" key="7">
    <source>
        <dbReference type="PIRSR" id="PIRSR016262-1"/>
    </source>
</evidence>
<reference evidence="11" key="1">
    <citation type="journal article" date="2020" name="mSystems">
        <title>Genome- and Community-Level Interaction Insights into Carbon Utilization and Element Cycling Functions of Hydrothermarchaeota in Hydrothermal Sediment.</title>
        <authorList>
            <person name="Zhou Z."/>
            <person name="Liu Y."/>
            <person name="Xu W."/>
            <person name="Pan J."/>
            <person name="Luo Z.H."/>
            <person name="Li M."/>
        </authorList>
    </citation>
    <scope>NUCLEOTIDE SEQUENCE [LARGE SCALE GENOMIC DNA]</scope>
    <source>
        <strain evidence="11">SpSt-479</strain>
    </source>
</reference>
<evidence type="ECO:0000256" key="8">
    <source>
        <dbReference type="PIRSR" id="PIRSR016262-2"/>
    </source>
</evidence>
<gene>
    <name evidence="5 11" type="primary">lipB</name>
    <name evidence="11" type="ORF">ENS31_06730</name>
</gene>
<dbReference type="NCBIfam" id="NF010925">
    <property type="entry name" value="PRK14345.1"/>
    <property type="match status" value="1"/>
</dbReference>
<dbReference type="UniPathway" id="UPA00538">
    <property type="reaction ID" value="UER00592"/>
</dbReference>
<dbReference type="PROSITE" id="PS01313">
    <property type="entry name" value="LIPB"/>
    <property type="match status" value="1"/>
</dbReference>
<dbReference type="FunFam" id="3.30.930.10:FF:000035">
    <property type="entry name" value="Putative lipoyltransferase 2, mitochondrial"/>
    <property type="match status" value="1"/>
</dbReference>
<dbReference type="HAMAP" id="MF_00013">
    <property type="entry name" value="LipB"/>
    <property type="match status" value="1"/>
</dbReference>
<dbReference type="EC" id="2.3.1.181" evidence="5 6"/>
<feature type="active site" description="Acyl-thioester intermediate" evidence="5 7">
    <location>
        <position position="176"/>
    </location>
</feature>
<dbReference type="SUPFAM" id="SSF55681">
    <property type="entry name" value="Class II aaRS and biotin synthetases"/>
    <property type="match status" value="1"/>
</dbReference>
<comment type="caution">
    <text evidence="11">The sequence shown here is derived from an EMBL/GenBank/DDBJ whole genome shotgun (WGS) entry which is preliminary data.</text>
</comment>
<evidence type="ECO:0000313" key="11">
    <source>
        <dbReference type="EMBL" id="HFI91214.1"/>
    </source>
</evidence>
<evidence type="ECO:0000256" key="1">
    <source>
        <dbReference type="ARBA" id="ARBA00004821"/>
    </source>
</evidence>
<feature type="domain" description="BPL/LPL catalytic" evidence="10">
    <location>
        <begin position="33"/>
        <end position="215"/>
    </location>
</feature>
<sequence length="231" mass="26730">MSKRQLTYCNLDFIDYKEAWDLQYYLHQQRVNNQITDMLLLLEHPNTYTLGKTAHIENLIGGKEFLERNNIAVYNIDRGGDITYHGPGQIVGYPIINLTEWHQDSHKYLRTLEEVLIKVCNDYNLEATRIEGYTGVWIEDRKIAAIGIKISRWVTMHGFAFNVNTKLDLFNGIIPCGISDKSVTSLQKELGKAITIAEVKEKIVHHFMNEFNYTSLEIMSKESLTIPNFKN</sequence>
<feature type="binding site" evidence="5 8">
    <location>
        <begin position="158"/>
        <end position="160"/>
    </location>
    <ligand>
        <name>substrate</name>
    </ligand>
</feature>
<dbReference type="Pfam" id="PF21948">
    <property type="entry name" value="LplA-B_cat"/>
    <property type="match status" value="1"/>
</dbReference>
<feature type="binding site" evidence="5 8">
    <location>
        <begin position="145"/>
        <end position="147"/>
    </location>
    <ligand>
        <name>substrate</name>
    </ligand>
</feature>
<dbReference type="InterPro" id="IPR004143">
    <property type="entry name" value="BPL_LPL_catalytic"/>
</dbReference>
<organism evidence="11">
    <name type="scientific">Ignavibacterium album</name>
    <dbReference type="NCBI Taxonomy" id="591197"/>
    <lineage>
        <taxon>Bacteria</taxon>
        <taxon>Pseudomonadati</taxon>
        <taxon>Ignavibacteriota</taxon>
        <taxon>Ignavibacteria</taxon>
        <taxon>Ignavibacteriales</taxon>
        <taxon>Ignavibacteriaceae</taxon>
        <taxon>Ignavibacterium</taxon>
    </lineage>
</organism>
<dbReference type="InterPro" id="IPR020605">
    <property type="entry name" value="Octanoyltransferase_CS"/>
</dbReference>
<evidence type="ECO:0000256" key="3">
    <source>
        <dbReference type="ARBA" id="ARBA00023315"/>
    </source>
</evidence>
<dbReference type="AlphaFoldDB" id="A0A7V2ZJP3"/>
<feature type="binding site" evidence="5 8">
    <location>
        <begin position="78"/>
        <end position="85"/>
    </location>
    <ligand>
        <name>substrate</name>
    </ligand>
</feature>
<dbReference type="GO" id="GO:0005737">
    <property type="term" value="C:cytoplasm"/>
    <property type="evidence" value="ECO:0007669"/>
    <property type="project" value="UniProtKB-SubCell"/>
</dbReference>
<dbReference type="GO" id="GO:0009249">
    <property type="term" value="P:protein lipoylation"/>
    <property type="evidence" value="ECO:0007669"/>
    <property type="project" value="InterPro"/>
</dbReference>
<evidence type="ECO:0000259" key="10">
    <source>
        <dbReference type="PROSITE" id="PS51733"/>
    </source>
</evidence>
<dbReference type="InterPro" id="IPR045864">
    <property type="entry name" value="aa-tRNA-synth_II/BPL/LPL"/>
</dbReference>
<dbReference type="PIRSF" id="PIRSF016262">
    <property type="entry name" value="LPLase"/>
    <property type="match status" value="1"/>
</dbReference>
<evidence type="ECO:0000256" key="9">
    <source>
        <dbReference type="PIRSR" id="PIRSR016262-3"/>
    </source>
</evidence>
<comment type="catalytic activity">
    <reaction evidence="5 6">
        <text>octanoyl-[ACP] + L-lysyl-[protein] = N(6)-octanoyl-L-lysyl-[protein] + holo-[ACP] + H(+)</text>
        <dbReference type="Rhea" id="RHEA:17665"/>
        <dbReference type="Rhea" id="RHEA-COMP:9636"/>
        <dbReference type="Rhea" id="RHEA-COMP:9685"/>
        <dbReference type="Rhea" id="RHEA-COMP:9752"/>
        <dbReference type="Rhea" id="RHEA-COMP:9928"/>
        <dbReference type="ChEBI" id="CHEBI:15378"/>
        <dbReference type="ChEBI" id="CHEBI:29969"/>
        <dbReference type="ChEBI" id="CHEBI:64479"/>
        <dbReference type="ChEBI" id="CHEBI:78463"/>
        <dbReference type="ChEBI" id="CHEBI:78809"/>
        <dbReference type="EC" id="2.3.1.181"/>
    </reaction>
</comment>
<dbReference type="InterPro" id="IPR000544">
    <property type="entry name" value="Octanoyltransferase"/>
</dbReference>
<evidence type="ECO:0000256" key="4">
    <source>
        <dbReference type="ARBA" id="ARBA00024732"/>
    </source>
</evidence>
<feature type="site" description="Lowers pKa of active site Cys" evidence="5 9">
    <location>
        <position position="142"/>
    </location>
</feature>
<name>A0A7V2ZJP3_9BACT</name>
<dbReference type="NCBIfam" id="TIGR00214">
    <property type="entry name" value="lipB"/>
    <property type="match status" value="1"/>
</dbReference>
<evidence type="ECO:0000256" key="2">
    <source>
        <dbReference type="ARBA" id="ARBA00022679"/>
    </source>
</evidence>
<comment type="similarity">
    <text evidence="5 6">Belongs to the LipB family.</text>
</comment>
<evidence type="ECO:0000256" key="5">
    <source>
        <dbReference type="HAMAP-Rule" id="MF_00013"/>
    </source>
</evidence>
<dbReference type="EMBL" id="DSUJ01000008">
    <property type="protein sequence ID" value="HFI91214.1"/>
    <property type="molecule type" value="Genomic_DNA"/>
</dbReference>
<keyword evidence="2 5" id="KW-0808">Transferase</keyword>
<dbReference type="Gene3D" id="3.30.930.10">
    <property type="entry name" value="Bira Bifunctional Protein, Domain 2"/>
    <property type="match status" value="1"/>
</dbReference>
<accession>A0A7V2ZJP3</accession>
<comment type="miscellaneous">
    <text evidence="5">In the reaction, the free carboxyl group of octanoic acid is attached via an amide linkage to the epsilon-amino group of a specific lysine residue of lipoyl domains of lipoate-dependent enzymes.</text>
</comment>
<keyword evidence="3 5" id="KW-0012">Acyltransferase</keyword>
<dbReference type="PROSITE" id="PS51733">
    <property type="entry name" value="BPL_LPL_CATALYTIC"/>
    <property type="match status" value="1"/>
</dbReference>
<evidence type="ECO:0000256" key="6">
    <source>
        <dbReference type="PIRNR" id="PIRNR016262"/>
    </source>
</evidence>
<dbReference type="CDD" id="cd16444">
    <property type="entry name" value="LipB"/>
    <property type="match status" value="1"/>
</dbReference>
<dbReference type="PANTHER" id="PTHR10993:SF7">
    <property type="entry name" value="LIPOYLTRANSFERASE 2, MITOCHONDRIAL-RELATED"/>
    <property type="match status" value="1"/>
</dbReference>